<keyword evidence="2" id="KW-0472">Membrane</keyword>
<feature type="transmembrane region" description="Helical" evidence="2">
    <location>
        <begin position="324"/>
        <end position="342"/>
    </location>
</feature>
<dbReference type="InterPro" id="IPR001927">
    <property type="entry name" value="Na/Gal_symport"/>
</dbReference>
<reference evidence="3 4" key="1">
    <citation type="submission" date="2019-10" db="EMBL/GenBank/DDBJ databases">
        <title>Bifidobacterium from non-human primates.</title>
        <authorList>
            <person name="Modesto M."/>
        </authorList>
    </citation>
    <scope>NUCLEOTIDE SEQUENCE [LARGE SCALE GENOMIC DNA]</scope>
    <source>
        <strain evidence="3 4">SMA15</strain>
    </source>
</reference>
<accession>A0A6L9SY53</accession>
<feature type="transmembrane region" description="Helical" evidence="2">
    <location>
        <begin position="63"/>
        <end position="81"/>
    </location>
</feature>
<keyword evidence="2" id="KW-0812">Transmembrane</keyword>
<evidence type="ECO:0000256" key="2">
    <source>
        <dbReference type="SAM" id="Phobius"/>
    </source>
</evidence>
<organism evidence="3 4">
    <name type="scientific">Bifidobacterium platyrrhinorum</name>
    <dbReference type="NCBI Taxonomy" id="2661628"/>
    <lineage>
        <taxon>Bacteria</taxon>
        <taxon>Bacillati</taxon>
        <taxon>Actinomycetota</taxon>
        <taxon>Actinomycetes</taxon>
        <taxon>Bifidobacteriales</taxon>
        <taxon>Bifidobacteriaceae</taxon>
        <taxon>Bifidobacterium</taxon>
    </lineage>
</organism>
<keyword evidence="2" id="KW-1133">Transmembrane helix</keyword>
<feature type="transmembrane region" description="Helical" evidence="2">
    <location>
        <begin position="291"/>
        <end position="312"/>
    </location>
</feature>
<dbReference type="GO" id="GO:0015293">
    <property type="term" value="F:symporter activity"/>
    <property type="evidence" value="ECO:0007669"/>
    <property type="project" value="InterPro"/>
</dbReference>
<dbReference type="RefSeq" id="WP_163197813.1">
    <property type="nucleotide sequence ID" value="NZ_WHZV01000011.1"/>
</dbReference>
<dbReference type="PANTHER" id="PTHR11328:SF24">
    <property type="entry name" value="MAJOR FACILITATOR SUPERFAMILY (MFS) PROFILE DOMAIN-CONTAINING PROTEIN"/>
    <property type="match status" value="1"/>
</dbReference>
<dbReference type="PANTHER" id="PTHR11328">
    <property type="entry name" value="MAJOR FACILITATOR SUPERFAMILY DOMAIN-CONTAINING PROTEIN"/>
    <property type="match status" value="1"/>
</dbReference>
<feature type="transmembrane region" description="Helical" evidence="2">
    <location>
        <begin position="387"/>
        <end position="411"/>
    </location>
</feature>
<dbReference type="SUPFAM" id="SSF103473">
    <property type="entry name" value="MFS general substrate transporter"/>
    <property type="match status" value="1"/>
</dbReference>
<evidence type="ECO:0000313" key="3">
    <source>
        <dbReference type="EMBL" id="NEG56051.1"/>
    </source>
</evidence>
<dbReference type="InterPro" id="IPR039672">
    <property type="entry name" value="MFS_2"/>
</dbReference>
<dbReference type="GO" id="GO:0008643">
    <property type="term" value="P:carbohydrate transport"/>
    <property type="evidence" value="ECO:0007669"/>
    <property type="project" value="InterPro"/>
</dbReference>
<dbReference type="InterPro" id="IPR036259">
    <property type="entry name" value="MFS_trans_sf"/>
</dbReference>
<feature type="transmembrane region" description="Helical" evidence="2">
    <location>
        <begin position="250"/>
        <end position="271"/>
    </location>
</feature>
<dbReference type="EMBL" id="WHZV01000011">
    <property type="protein sequence ID" value="NEG56051.1"/>
    <property type="molecule type" value="Genomic_DNA"/>
</dbReference>
<feature type="transmembrane region" description="Helical" evidence="2">
    <location>
        <begin position="106"/>
        <end position="122"/>
    </location>
</feature>
<sequence length="478" mass="50691">MSVATTNTPASAAGTSSGTQPGTRPGTKQMPFHRKVTYALTDFSGNLLYCIISGYALYYFTEVYGISMAAAGVILLVARIFDSFDAPVWGIIIDHTRSRWGQSRPWFLWMAVPFALAVWLVFTAPPFTDPTAKAIYAGVIYVVAGICFTGINAPITSVLPNLTSDVDERTVANTFRMIGGNVGNFFAVTFILPLATAFGGGDSTSKLGWSLAVGAYCVIGLACLIVAFLDMREQAIHRAKSISIKDSVRALKGNWPWLLLFVANTLFWVGMSARNSMVPYYAQYNMGDKTMTAVLNGFSIIQVLGMASVPFLVKALGKTGSTMLGFVVGIVGQAAITFTAALGGAPLIVSWCVACIGAGIACSLFFEMIGDTVDYGEWKTGIRAAGFLTAIGSAFCIKLGSGLGGFVPSMIMNAGGYVADHAQSASSLASISFSFVWVPAIAYALAIIPMLFYIKYEKHEPAVIADLNARAATAADAD</sequence>
<feature type="transmembrane region" description="Helical" evidence="2">
    <location>
        <begin position="431"/>
        <end position="454"/>
    </location>
</feature>
<comment type="caution">
    <text evidence="3">The sequence shown here is derived from an EMBL/GenBank/DDBJ whole genome shotgun (WGS) entry which is preliminary data.</text>
</comment>
<feature type="transmembrane region" description="Helical" evidence="2">
    <location>
        <begin position="348"/>
        <end position="366"/>
    </location>
</feature>
<dbReference type="AlphaFoldDB" id="A0A6L9SY53"/>
<dbReference type="Pfam" id="PF13347">
    <property type="entry name" value="MFS_2"/>
    <property type="match status" value="1"/>
</dbReference>
<protein>
    <submittedName>
        <fullName evidence="3">MFS transporter</fullName>
    </submittedName>
</protein>
<dbReference type="Gene3D" id="1.20.1250.20">
    <property type="entry name" value="MFS general substrate transporter like domains"/>
    <property type="match status" value="1"/>
</dbReference>
<dbReference type="GO" id="GO:0006814">
    <property type="term" value="P:sodium ion transport"/>
    <property type="evidence" value="ECO:0007669"/>
    <property type="project" value="InterPro"/>
</dbReference>
<dbReference type="NCBIfam" id="TIGR00792">
    <property type="entry name" value="gph"/>
    <property type="match status" value="1"/>
</dbReference>
<keyword evidence="4" id="KW-1185">Reference proteome</keyword>
<feature type="transmembrane region" description="Helical" evidence="2">
    <location>
        <begin position="134"/>
        <end position="155"/>
    </location>
</feature>
<feature type="transmembrane region" description="Helical" evidence="2">
    <location>
        <begin position="36"/>
        <end position="57"/>
    </location>
</feature>
<gene>
    <name evidence="3" type="ORF">GFD21_09860</name>
</gene>
<proteinExistence type="predicted"/>
<feature type="transmembrane region" description="Helical" evidence="2">
    <location>
        <begin position="175"/>
        <end position="195"/>
    </location>
</feature>
<dbReference type="CDD" id="cd17332">
    <property type="entry name" value="MFS_MelB_like"/>
    <property type="match status" value="1"/>
</dbReference>
<evidence type="ECO:0000313" key="4">
    <source>
        <dbReference type="Proteomes" id="UP000483293"/>
    </source>
</evidence>
<dbReference type="Proteomes" id="UP000483293">
    <property type="component" value="Unassembled WGS sequence"/>
</dbReference>
<name>A0A6L9SY53_9BIFI</name>
<dbReference type="GO" id="GO:0005886">
    <property type="term" value="C:plasma membrane"/>
    <property type="evidence" value="ECO:0007669"/>
    <property type="project" value="TreeGrafter"/>
</dbReference>
<feature type="region of interest" description="Disordered" evidence="1">
    <location>
        <begin position="1"/>
        <end position="29"/>
    </location>
</feature>
<feature type="compositionally biased region" description="Polar residues" evidence="1">
    <location>
        <begin position="1"/>
        <end position="22"/>
    </location>
</feature>
<evidence type="ECO:0000256" key="1">
    <source>
        <dbReference type="SAM" id="MobiDB-lite"/>
    </source>
</evidence>
<feature type="transmembrane region" description="Helical" evidence="2">
    <location>
        <begin position="207"/>
        <end position="229"/>
    </location>
</feature>